<comment type="subcellular location">
    <subcellularLocation>
        <location evidence="10">Endomembrane system</location>
        <topology evidence="10">Single-pass membrane protein</topology>
    </subcellularLocation>
    <subcellularLocation>
        <location evidence="1 11">Membrane</location>
        <topology evidence="1 11">Single-pass type II membrane protein</topology>
    </subcellularLocation>
</comment>
<dbReference type="Gramene" id="Pp3c20_8850V3.2">
    <property type="protein sequence ID" value="Pp3c20_8850V3.2"/>
    <property type="gene ID" value="Pp3c20_8850"/>
</dbReference>
<gene>
    <name evidence="14" type="primary">LOC112272945</name>
    <name evidence="13" type="ORF">PHYPA_024919</name>
</gene>
<dbReference type="EnsemblPlants" id="Pp3c20_8850V3.4">
    <property type="protein sequence ID" value="Pp3c20_8850V3.4"/>
    <property type="gene ID" value="Pp3c20_8850"/>
</dbReference>
<dbReference type="SUPFAM" id="SSF53335">
    <property type="entry name" value="S-adenosyl-L-methionine-dependent methyltransferases"/>
    <property type="match status" value="2"/>
</dbReference>
<keyword evidence="8 11" id="KW-0472">Membrane</keyword>
<name>A0A2K1IUM0_PHYPA</name>
<keyword evidence="9 11" id="KW-0325">Glycoprotein</keyword>
<keyword evidence="7 11" id="KW-1133">Transmembrane helix</keyword>
<evidence type="ECO:0000256" key="4">
    <source>
        <dbReference type="ARBA" id="ARBA00022679"/>
    </source>
</evidence>
<dbReference type="RefSeq" id="XP_024356919.1">
    <property type="nucleotide sequence ID" value="XM_024501151.2"/>
</dbReference>
<evidence type="ECO:0000256" key="5">
    <source>
        <dbReference type="ARBA" id="ARBA00022692"/>
    </source>
</evidence>
<comment type="similarity">
    <text evidence="2 11">Belongs to the methyltransferase superfamily.</text>
</comment>
<dbReference type="KEGG" id="ppp:112272945"/>
<dbReference type="Gene3D" id="3.40.50.150">
    <property type="entry name" value="Vaccinia Virus protein VP39"/>
    <property type="match status" value="1"/>
</dbReference>
<keyword evidence="15" id="KW-1185">Reference proteome</keyword>
<keyword evidence="5 11" id="KW-0812">Transmembrane</keyword>
<sequence length="738" mass="82199">MALPRNSRQGSQGPSVTLIITGSAVIGFLLIAVWVLSAPAAIPEGGTSLNTDNSRKPTEEFDTTPETTSETTPTEDEADATKSPVVDDSEPSSTTETATPTVDEPEPTPTEERSEPTPPVGKSEPTPTEVKKSLGAGDGNLPDDITSGTEAELTTETQVTNSTNFGTQVEESKDEKTLQEGGDKSESTTPAESTPALKETVSEDIPDWKLCNFEGAQDYIPCLDNQKAIKQLPTTAHYEHRERHCPSEEELPKCLLPLPLNYKVPIKWPESRDAVWFSNVPHTELASYKSDQNWVKLSDNKQKLIFPGGGTQFKTEHGAAHYIEYIQKIVPEISWGKHIRTLLDVGCGVASFGGYLFDKDVLAMSLAPKDEHEAQIQFALERGIPAINSVMGTQRLVFPSHVYDVVHCARCRVPWEKEGGMLMLELNRLLRPGGFFVWSATPVYWDNEEDVQIWKDVSGLLKRMQWKMITRSIDPDTKVGVAIFQKPTDNALYDSRGDTTPPMCAAADNPDAAWYVPMKACMHRIPVGKGSRAASWPVEWPLRVDATPAWLSSTEKGIFGKPQVEDFEADAKHWKRVVEKSYMKGLGIDWNSIRKVMDMKAGYGGFAAALVSYPLWVMNIIPITEPDTLPIIFDRGLIGMYHDWCEPHSTYPRSYDLMHSDRLLSSLSERCKTVNILMEMDRILRPDGWAIFRDTAEIMTKVEAIVKSLHWDIVLNSSEEGSTLLVAQKKFWRPESTL</sequence>
<feature type="transmembrane region" description="Helical" evidence="11">
    <location>
        <begin position="16"/>
        <end position="36"/>
    </location>
</feature>
<dbReference type="EC" id="2.1.1.-" evidence="11"/>
<dbReference type="GO" id="GO:0032259">
    <property type="term" value="P:methylation"/>
    <property type="evidence" value="ECO:0007669"/>
    <property type="project" value="UniProtKB-KW"/>
</dbReference>
<dbReference type="Proteomes" id="UP000006727">
    <property type="component" value="Chromosome 20"/>
</dbReference>
<evidence type="ECO:0000256" key="12">
    <source>
        <dbReference type="SAM" id="MobiDB-lite"/>
    </source>
</evidence>
<dbReference type="EMBL" id="ABEU02000020">
    <property type="protein sequence ID" value="PNR32976.1"/>
    <property type="molecule type" value="Genomic_DNA"/>
</dbReference>
<dbReference type="AlphaFoldDB" id="A0A2K1IUM0"/>
<dbReference type="InterPro" id="IPR004159">
    <property type="entry name" value="Put_SAM_MeTrfase"/>
</dbReference>
<dbReference type="PANTHER" id="PTHR10108:SF1077">
    <property type="entry name" value="METHYLTRANSFERASE PMT27-RELATED"/>
    <property type="match status" value="1"/>
</dbReference>
<dbReference type="FunCoup" id="A0A2K1IUM0">
    <property type="interactions" value="1747"/>
</dbReference>
<feature type="compositionally biased region" description="Basic and acidic residues" evidence="12">
    <location>
        <begin position="170"/>
        <end position="186"/>
    </location>
</feature>
<dbReference type="Pfam" id="PF03141">
    <property type="entry name" value="Methyltransf_29"/>
    <property type="match status" value="1"/>
</dbReference>
<keyword evidence="4 11" id="KW-0808">Transferase</keyword>
<dbReference type="EnsemblPlants" id="Pp3c20_8850V3.2">
    <property type="protein sequence ID" value="Pp3c20_8850V3.2"/>
    <property type="gene ID" value="Pp3c20_8850"/>
</dbReference>
<dbReference type="Gramene" id="Pp3c20_8850V3.4">
    <property type="protein sequence ID" value="Pp3c20_8850V3.4"/>
    <property type="gene ID" value="Pp3c20_8850"/>
</dbReference>
<evidence type="ECO:0000256" key="3">
    <source>
        <dbReference type="ARBA" id="ARBA00022603"/>
    </source>
</evidence>
<dbReference type="OMA" id="VPEEPNN"/>
<feature type="compositionally biased region" description="Low complexity" evidence="12">
    <location>
        <begin position="91"/>
        <end position="102"/>
    </location>
</feature>
<evidence type="ECO:0000256" key="9">
    <source>
        <dbReference type="ARBA" id="ARBA00023180"/>
    </source>
</evidence>
<feature type="compositionally biased region" description="Polar residues" evidence="12">
    <location>
        <begin position="146"/>
        <end position="169"/>
    </location>
</feature>
<evidence type="ECO:0000256" key="1">
    <source>
        <dbReference type="ARBA" id="ARBA00004606"/>
    </source>
</evidence>
<evidence type="ECO:0000256" key="8">
    <source>
        <dbReference type="ARBA" id="ARBA00023136"/>
    </source>
</evidence>
<evidence type="ECO:0000313" key="15">
    <source>
        <dbReference type="Proteomes" id="UP000006727"/>
    </source>
</evidence>
<proteinExistence type="inferred from homology"/>
<keyword evidence="3 11" id="KW-0489">Methyltransferase</keyword>
<dbReference type="EnsemblPlants" id="Pp3c20_8850V3.3">
    <property type="protein sequence ID" value="Pp3c20_8850V3.3"/>
    <property type="gene ID" value="Pp3c20_8850"/>
</dbReference>
<dbReference type="OrthoDB" id="2013972at2759"/>
<evidence type="ECO:0000256" key="2">
    <source>
        <dbReference type="ARBA" id="ARBA00008361"/>
    </source>
</evidence>
<reference evidence="14" key="3">
    <citation type="submission" date="2020-12" db="UniProtKB">
        <authorList>
            <consortium name="EnsemblPlants"/>
        </authorList>
    </citation>
    <scope>IDENTIFICATION</scope>
</reference>
<keyword evidence="6 11" id="KW-0735">Signal-anchor</keyword>
<evidence type="ECO:0000256" key="10">
    <source>
        <dbReference type="ARBA" id="ARBA00037847"/>
    </source>
</evidence>
<evidence type="ECO:0000313" key="13">
    <source>
        <dbReference type="EMBL" id="PNR32976.1"/>
    </source>
</evidence>
<dbReference type="Gramene" id="Pp3c20_8850V3.1">
    <property type="protein sequence ID" value="Pp3c20_8850V3.1"/>
    <property type="gene ID" value="Pp3c20_8850"/>
</dbReference>
<reference evidence="13 15" key="2">
    <citation type="journal article" date="2018" name="Plant J.">
        <title>The Physcomitrella patens chromosome-scale assembly reveals moss genome structure and evolution.</title>
        <authorList>
            <person name="Lang D."/>
            <person name="Ullrich K.K."/>
            <person name="Murat F."/>
            <person name="Fuchs J."/>
            <person name="Jenkins J."/>
            <person name="Haas F.B."/>
            <person name="Piednoel M."/>
            <person name="Gundlach H."/>
            <person name="Van Bel M."/>
            <person name="Meyberg R."/>
            <person name="Vives C."/>
            <person name="Morata J."/>
            <person name="Symeonidi A."/>
            <person name="Hiss M."/>
            <person name="Muchero W."/>
            <person name="Kamisugi Y."/>
            <person name="Saleh O."/>
            <person name="Blanc G."/>
            <person name="Decker E.L."/>
            <person name="van Gessel N."/>
            <person name="Grimwood J."/>
            <person name="Hayes R.D."/>
            <person name="Graham S.W."/>
            <person name="Gunter L.E."/>
            <person name="McDaniel S.F."/>
            <person name="Hoernstein S.N.W."/>
            <person name="Larsson A."/>
            <person name="Li F.W."/>
            <person name="Perroud P.F."/>
            <person name="Phillips J."/>
            <person name="Ranjan P."/>
            <person name="Rokshar D.S."/>
            <person name="Rothfels C.J."/>
            <person name="Schneider L."/>
            <person name="Shu S."/>
            <person name="Stevenson D.W."/>
            <person name="Thummler F."/>
            <person name="Tillich M."/>
            <person name="Villarreal Aguilar J.C."/>
            <person name="Widiez T."/>
            <person name="Wong G.K."/>
            <person name="Wymore A."/>
            <person name="Zhang Y."/>
            <person name="Zimmer A.D."/>
            <person name="Quatrano R.S."/>
            <person name="Mayer K.F.X."/>
            <person name="Goodstein D."/>
            <person name="Casacuberta J.M."/>
            <person name="Vandepoele K."/>
            <person name="Reski R."/>
            <person name="Cuming A.C."/>
            <person name="Tuskan G.A."/>
            <person name="Maumus F."/>
            <person name="Salse J."/>
            <person name="Schmutz J."/>
            <person name="Rensing S.A."/>
        </authorList>
    </citation>
    <scope>NUCLEOTIDE SEQUENCE [LARGE SCALE GENOMIC DNA]</scope>
    <source>
        <strain evidence="14 15">cv. Gransden 2004</strain>
    </source>
</reference>
<dbReference type="GO" id="GO:0016020">
    <property type="term" value="C:membrane"/>
    <property type="evidence" value="ECO:0007669"/>
    <property type="project" value="UniProtKB-SubCell"/>
</dbReference>
<dbReference type="GO" id="GO:0005737">
    <property type="term" value="C:cytoplasm"/>
    <property type="evidence" value="ECO:0000318"/>
    <property type="project" value="GO_Central"/>
</dbReference>
<dbReference type="PaxDb" id="3218-PP1S9_410V6.2"/>
<dbReference type="InterPro" id="IPR029063">
    <property type="entry name" value="SAM-dependent_MTases_sf"/>
</dbReference>
<dbReference type="RefSeq" id="XP_024356918.1">
    <property type="nucleotide sequence ID" value="XM_024501150.2"/>
</dbReference>
<evidence type="ECO:0000256" key="11">
    <source>
        <dbReference type="RuleBase" id="RU366043"/>
    </source>
</evidence>
<protein>
    <recommendedName>
        <fullName evidence="11">Methyltransferase</fullName>
        <ecNumber evidence="11">2.1.1.-</ecNumber>
    </recommendedName>
</protein>
<dbReference type="EnsemblPlants" id="Pp3c20_8850V3.1">
    <property type="protein sequence ID" value="Pp3c20_8850V3.1"/>
    <property type="gene ID" value="Pp3c20_8850"/>
</dbReference>
<feature type="region of interest" description="Disordered" evidence="12">
    <location>
        <begin position="42"/>
        <end position="201"/>
    </location>
</feature>
<dbReference type="PANTHER" id="PTHR10108">
    <property type="entry name" value="SAM-DEPENDENT METHYLTRANSFERASE"/>
    <property type="match status" value="1"/>
</dbReference>
<dbReference type="GO" id="GO:0008168">
    <property type="term" value="F:methyltransferase activity"/>
    <property type="evidence" value="ECO:0007669"/>
    <property type="project" value="UniProtKB-UniRule"/>
</dbReference>
<evidence type="ECO:0000256" key="7">
    <source>
        <dbReference type="ARBA" id="ARBA00022989"/>
    </source>
</evidence>
<organism evidence="13">
    <name type="scientific">Physcomitrium patens</name>
    <name type="common">Spreading-leaved earth moss</name>
    <name type="synonym">Physcomitrella patens</name>
    <dbReference type="NCBI Taxonomy" id="3218"/>
    <lineage>
        <taxon>Eukaryota</taxon>
        <taxon>Viridiplantae</taxon>
        <taxon>Streptophyta</taxon>
        <taxon>Embryophyta</taxon>
        <taxon>Bryophyta</taxon>
        <taxon>Bryophytina</taxon>
        <taxon>Bryopsida</taxon>
        <taxon>Funariidae</taxon>
        <taxon>Funariales</taxon>
        <taxon>Funariaceae</taxon>
        <taxon>Physcomitrium</taxon>
    </lineage>
</organism>
<dbReference type="FunFam" id="3.40.50.150:FF:000043">
    <property type="entry name" value="probable methyltransferase PMT3"/>
    <property type="match status" value="1"/>
</dbReference>
<evidence type="ECO:0000313" key="14">
    <source>
        <dbReference type="EnsemblPlants" id="Pp3c20_8850V3.1"/>
    </source>
</evidence>
<dbReference type="STRING" id="3218.A0A2K1IUM0"/>
<dbReference type="Gramene" id="Pp3c20_8850V3.3">
    <property type="protein sequence ID" value="Pp3c20_8850V3.3"/>
    <property type="gene ID" value="Pp3c20_8850"/>
</dbReference>
<accession>A0A2K1IUM0</accession>
<dbReference type="GeneID" id="112272945"/>
<evidence type="ECO:0000256" key="6">
    <source>
        <dbReference type="ARBA" id="ARBA00022968"/>
    </source>
</evidence>
<reference evidence="13 15" key="1">
    <citation type="journal article" date="2008" name="Science">
        <title>The Physcomitrella genome reveals evolutionary insights into the conquest of land by plants.</title>
        <authorList>
            <person name="Rensing S."/>
            <person name="Lang D."/>
            <person name="Zimmer A."/>
            <person name="Terry A."/>
            <person name="Salamov A."/>
            <person name="Shapiro H."/>
            <person name="Nishiyama T."/>
            <person name="Perroud P.-F."/>
            <person name="Lindquist E."/>
            <person name="Kamisugi Y."/>
            <person name="Tanahashi T."/>
            <person name="Sakakibara K."/>
            <person name="Fujita T."/>
            <person name="Oishi K."/>
            <person name="Shin-I T."/>
            <person name="Kuroki Y."/>
            <person name="Toyoda A."/>
            <person name="Suzuki Y."/>
            <person name="Hashimoto A."/>
            <person name="Yamaguchi K."/>
            <person name="Sugano A."/>
            <person name="Kohara Y."/>
            <person name="Fujiyama A."/>
            <person name="Anterola A."/>
            <person name="Aoki S."/>
            <person name="Ashton N."/>
            <person name="Barbazuk W.B."/>
            <person name="Barker E."/>
            <person name="Bennetzen J."/>
            <person name="Bezanilla M."/>
            <person name="Blankenship R."/>
            <person name="Cho S.H."/>
            <person name="Dutcher S."/>
            <person name="Estelle M."/>
            <person name="Fawcett J.A."/>
            <person name="Gundlach H."/>
            <person name="Hanada K."/>
            <person name="Heyl A."/>
            <person name="Hicks K.A."/>
            <person name="Hugh J."/>
            <person name="Lohr M."/>
            <person name="Mayer K."/>
            <person name="Melkozernov A."/>
            <person name="Murata T."/>
            <person name="Nelson D."/>
            <person name="Pils B."/>
            <person name="Prigge M."/>
            <person name="Reiss B."/>
            <person name="Renner T."/>
            <person name="Rombauts S."/>
            <person name="Rushton P."/>
            <person name="Sanderfoot A."/>
            <person name="Schween G."/>
            <person name="Shiu S.-H."/>
            <person name="Stueber K."/>
            <person name="Theodoulou F.L."/>
            <person name="Tu H."/>
            <person name="Van de Peer Y."/>
            <person name="Verrier P.J."/>
            <person name="Waters E."/>
            <person name="Wood A."/>
            <person name="Yang L."/>
            <person name="Cove D."/>
            <person name="Cuming A."/>
            <person name="Hasebe M."/>
            <person name="Lucas S."/>
            <person name="Mishler D.B."/>
            <person name="Reski R."/>
            <person name="Grigoriev I."/>
            <person name="Quatrano R.S."/>
            <person name="Boore J.L."/>
        </authorList>
    </citation>
    <scope>NUCLEOTIDE SEQUENCE [LARGE SCALE GENOMIC DNA]</scope>
    <source>
        <strain evidence="14 15">cv. Gransden 2004</strain>
    </source>
</reference>
<dbReference type="GO" id="GO:0012505">
    <property type="term" value="C:endomembrane system"/>
    <property type="evidence" value="ECO:0007669"/>
    <property type="project" value="UniProtKB-SubCell"/>
</dbReference>